<comment type="caution">
    <text evidence="6">The sequence shown here is derived from an EMBL/GenBank/DDBJ whole genome shotgun (WGS) entry which is preliminary data.</text>
</comment>
<accession>A0AAD5DUK7</accession>
<evidence type="ECO:0008006" key="8">
    <source>
        <dbReference type="Google" id="ProtNLM"/>
    </source>
</evidence>
<dbReference type="GO" id="GO:0033389">
    <property type="term" value="P:putrescine biosynthetic process from arginine, via agmatine"/>
    <property type="evidence" value="ECO:0007669"/>
    <property type="project" value="TreeGrafter"/>
</dbReference>
<name>A0AAD5DUK7_9CHLO</name>
<evidence type="ECO:0000313" key="7">
    <source>
        <dbReference type="Proteomes" id="UP001205105"/>
    </source>
</evidence>
<reference evidence="6" key="1">
    <citation type="submission" date="2020-11" db="EMBL/GenBank/DDBJ databases">
        <title>Chlorella ohadii genome sequencing and assembly.</title>
        <authorList>
            <person name="Murik O."/>
            <person name="Treves H."/>
            <person name="Kedem I."/>
            <person name="Shotland Y."/>
            <person name="Kaplan A."/>
        </authorList>
    </citation>
    <scope>NUCLEOTIDE SEQUENCE</scope>
    <source>
        <strain evidence="6">1</strain>
    </source>
</reference>
<keyword evidence="2" id="KW-0479">Metal-binding</keyword>
<keyword evidence="5" id="KW-0732">Signal</keyword>
<dbReference type="GO" id="GO:0008783">
    <property type="term" value="F:agmatinase activity"/>
    <property type="evidence" value="ECO:0007669"/>
    <property type="project" value="TreeGrafter"/>
</dbReference>
<keyword evidence="3 4" id="KW-0378">Hydrolase</keyword>
<dbReference type="PROSITE" id="PS51409">
    <property type="entry name" value="ARGINASE_2"/>
    <property type="match status" value="1"/>
</dbReference>
<dbReference type="InterPro" id="IPR020855">
    <property type="entry name" value="Ureohydrolase_Mn_BS"/>
</dbReference>
<dbReference type="PANTHER" id="PTHR11358:SF26">
    <property type="entry name" value="GUANIDINO ACID HYDROLASE, MITOCHONDRIAL"/>
    <property type="match status" value="1"/>
</dbReference>
<evidence type="ECO:0000256" key="4">
    <source>
        <dbReference type="RuleBase" id="RU003684"/>
    </source>
</evidence>
<dbReference type="AlphaFoldDB" id="A0AAD5DUK7"/>
<dbReference type="PANTHER" id="PTHR11358">
    <property type="entry name" value="ARGINASE/AGMATINASE"/>
    <property type="match status" value="1"/>
</dbReference>
<evidence type="ECO:0000256" key="1">
    <source>
        <dbReference type="ARBA" id="ARBA00009227"/>
    </source>
</evidence>
<comment type="similarity">
    <text evidence="1">Belongs to the arginase family. Agmatinase subfamily.</text>
</comment>
<gene>
    <name evidence="6" type="ORF">COHA_005611</name>
</gene>
<dbReference type="EMBL" id="JADXDR010000076">
    <property type="protein sequence ID" value="KAI7840689.1"/>
    <property type="molecule type" value="Genomic_DNA"/>
</dbReference>
<keyword evidence="7" id="KW-1185">Reference proteome</keyword>
<dbReference type="GO" id="GO:0046872">
    <property type="term" value="F:metal ion binding"/>
    <property type="evidence" value="ECO:0007669"/>
    <property type="project" value="UniProtKB-KW"/>
</dbReference>
<organism evidence="6 7">
    <name type="scientific">Chlorella ohadii</name>
    <dbReference type="NCBI Taxonomy" id="2649997"/>
    <lineage>
        <taxon>Eukaryota</taxon>
        <taxon>Viridiplantae</taxon>
        <taxon>Chlorophyta</taxon>
        <taxon>core chlorophytes</taxon>
        <taxon>Trebouxiophyceae</taxon>
        <taxon>Chlorellales</taxon>
        <taxon>Chlorellaceae</taxon>
        <taxon>Chlorella clade</taxon>
        <taxon>Chlorella</taxon>
    </lineage>
</organism>
<dbReference type="Pfam" id="PF00491">
    <property type="entry name" value="Arginase"/>
    <property type="match status" value="1"/>
</dbReference>
<evidence type="ECO:0000256" key="5">
    <source>
        <dbReference type="SAM" id="SignalP"/>
    </source>
</evidence>
<dbReference type="InterPro" id="IPR006035">
    <property type="entry name" value="Ureohydrolase"/>
</dbReference>
<dbReference type="PROSITE" id="PS01053">
    <property type="entry name" value="ARGINASE_1"/>
    <property type="match status" value="1"/>
</dbReference>
<evidence type="ECO:0000256" key="2">
    <source>
        <dbReference type="ARBA" id="ARBA00022723"/>
    </source>
</evidence>
<dbReference type="Gene3D" id="3.40.800.10">
    <property type="entry name" value="Ureohydrolase domain"/>
    <property type="match status" value="1"/>
</dbReference>
<proteinExistence type="inferred from homology"/>
<dbReference type="SUPFAM" id="SSF52768">
    <property type="entry name" value="Arginase/deacetylase"/>
    <property type="match status" value="1"/>
</dbReference>
<dbReference type="InterPro" id="IPR023696">
    <property type="entry name" value="Ureohydrolase_dom_sf"/>
</dbReference>
<dbReference type="Proteomes" id="UP001205105">
    <property type="component" value="Unassembled WGS sequence"/>
</dbReference>
<sequence length="407" mass="44286">MSRKSAAALALLALCLALPAICSAAGFNQSWFVWQDPSDAFVTRLGKDKDLMTTRRDTSKDPKREAGLVNPQRYAFGLLQAGFPTYLGAPMAFTTDDLKAGKVDVALVGMVVDDNGGECWGSTCMTGARFAANAMRTLRDWMNFPTQGTDNYIGVDYASQLTLADYGNVGVYYNAPERSLEEIHKVLSEVLDAGAVPIGVGGTHIQSYAFITALAQKYGPQNVTLLHIDAHHDAYLADLGRLMHNGNLLRVAVEQGLVRGRDLIQVGLRSHVPDAKTMAWMRQNGIRSHFMAEVLGRILDELKGRKVYITFDMDGLDPSTAPAVGTQDPDGLTATQALQLMRAVGIQNEVVAADFMEYFPLLDDGHQTTGIMLDRLIRALLAGIAARKQGITDPLYLNPERIDHGTA</sequence>
<feature type="signal peptide" evidence="5">
    <location>
        <begin position="1"/>
        <end position="24"/>
    </location>
</feature>
<feature type="chain" id="PRO_5042268256" description="Agmatinase" evidence="5">
    <location>
        <begin position="25"/>
        <end position="407"/>
    </location>
</feature>
<evidence type="ECO:0000313" key="6">
    <source>
        <dbReference type="EMBL" id="KAI7840689.1"/>
    </source>
</evidence>
<evidence type="ECO:0000256" key="3">
    <source>
        <dbReference type="ARBA" id="ARBA00022801"/>
    </source>
</evidence>
<protein>
    <recommendedName>
        <fullName evidence="8">Agmatinase</fullName>
    </recommendedName>
</protein>